<dbReference type="EMBL" id="AMSG01000002">
    <property type="protein sequence ID" value="EKF56374.1"/>
    <property type="molecule type" value="Genomic_DNA"/>
</dbReference>
<evidence type="ECO:0000256" key="1">
    <source>
        <dbReference type="ARBA" id="ARBA00007734"/>
    </source>
</evidence>
<evidence type="ECO:0000259" key="2">
    <source>
        <dbReference type="Pfam" id="PF01464"/>
    </source>
</evidence>
<dbReference type="PATRIC" id="fig|555500.3.peg.538"/>
<comment type="similarity">
    <text evidence="1">Belongs to the transglycosylase Slt family.</text>
</comment>
<keyword evidence="4" id="KW-1185">Reference proteome</keyword>
<proteinExistence type="inferred from homology"/>
<dbReference type="OrthoDB" id="9815002at2"/>
<comment type="caution">
    <text evidence="3">The sequence shown here is derived from an EMBL/GenBank/DDBJ whole genome shotgun (WGS) entry which is preliminary data.</text>
</comment>
<dbReference type="Gene3D" id="1.10.530.10">
    <property type="match status" value="1"/>
</dbReference>
<name>K2PY75_9FLAO</name>
<dbReference type="Proteomes" id="UP000007364">
    <property type="component" value="Unassembled WGS sequence"/>
</dbReference>
<dbReference type="PANTHER" id="PTHR37423">
    <property type="entry name" value="SOLUBLE LYTIC MUREIN TRANSGLYCOSYLASE-RELATED"/>
    <property type="match status" value="1"/>
</dbReference>
<feature type="domain" description="Transglycosylase SLT" evidence="2">
    <location>
        <begin position="106"/>
        <end position="212"/>
    </location>
</feature>
<dbReference type="InterPro" id="IPR008258">
    <property type="entry name" value="Transglycosylase_SLT_dom_1"/>
</dbReference>
<accession>K2PY75</accession>
<dbReference type="CDD" id="cd16894">
    <property type="entry name" value="MltD-like"/>
    <property type="match status" value="1"/>
</dbReference>
<sequence length="318" mass="35971">MNGIKKVVVVVAVVVIAAVFINAVKTTDVAPRTVEANEVDNDSLSLVEDYNVYAIKIPEGINFAGERVPVEDPDVRERLDRELLVNTYWQSNGLLLIKRAHKYFPIIEPILKYHGVPDDFKYLAVIESGLTQAVSPAGATGFWQIMKATAKERGLEVNANVDERYHIQKSTEAACVYLKKAKDRFGTWTMAAAAYNAGNYGMARQLDRQEIEGYYNVLLGEETSRYVFRILAIKEILSNPKGYGFNFDQEDLYTHIPVNEVVVDTAVSSFPKFAKEFGISYKTLKIHNPWLREAHLNNASRKEYIIKIPKQGYYPPLK</sequence>
<dbReference type="STRING" id="555500.I215_02588"/>
<dbReference type="PANTHER" id="PTHR37423:SF2">
    <property type="entry name" value="MEMBRANE-BOUND LYTIC MUREIN TRANSGLYCOSYLASE C"/>
    <property type="match status" value="1"/>
</dbReference>
<dbReference type="SUPFAM" id="SSF53955">
    <property type="entry name" value="Lysozyme-like"/>
    <property type="match status" value="1"/>
</dbReference>
<evidence type="ECO:0000313" key="4">
    <source>
        <dbReference type="Proteomes" id="UP000007364"/>
    </source>
</evidence>
<gene>
    <name evidence="3" type="ORF">I215_02588</name>
</gene>
<organism evidence="3 4">
    <name type="scientific">Galbibacter marinus</name>
    <dbReference type="NCBI Taxonomy" id="555500"/>
    <lineage>
        <taxon>Bacteria</taxon>
        <taxon>Pseudomonadati</taxon>
        <taxon>Bacteroidota</taxon>
        <taxon>Flavobacteriia</taxon>
        <taxon>Flavobacteriales</taxon>
        <taxon>Flavobacteriaceae</taxon>
        <taxon>Galbibacter</taxon>
    </lineage>
</organism>
<reference evidence="3 4" key="1">
    <citation type="journal article" date="2012" name="J. Bacteriol.">
        <title>Genome Sequence of Galbibacter marinum Type Strain ck-I2-15.</title>
        <authorList>
            <person name="Lai Q."/>
            <person name="Li C."/>
            <person name="Shao Z."/>
        </authorList>
    </citation>
    <scope>NUCLEOTIDE SEQUENCE [LARGE SCALE GENOMIC DNA]</scope>
    <source>
        <strain evidence="4">ck-I2-15</strain>
    </source>
</reference>
<dbReference type="eggNOG" id="COG0741">
    <property type="taxonomic scope" value="Bacteria"/>
</dbReference>
<evidence type="ECO:0000313" key="3">
    <source>
        <dbReference type="EMBL" id="EKF56374.1"/>
    </source>
</evidence>
<dbReference type="RefSeq" id="WP_008990393.1">
    <property type="nucleotide sequence ID" value="NZ_AMSG01000002.1"/>
</dbReference>
<protein>
    <submittedName>
        <fullName evidence="3">Membrane-bound lytic murein transglycosylase</fullName>
    </submittedName>
</protein>
<dbReference type="AlphaFoldDB" id="K2PY75"/>
<dbReference type="Pfam" id="PF01464">
    <property type="entry name" value="SLT"/>
    <property type="match status" value="1"/>
</dbReference>
<dbReference type="InterPro" id="IPR023346">
    <property type="entry name" value="Lysozyme-like_dom_sf"/>
</dbReference>